<keyword evidence="3" id="KW-1185">Reference proteome</keyword>
<evidence type="ECO:0000313" key="2">
    <source>
        <dbReference type="EMBL" id="PWK59788.1"/>
    </source>
</evidence>
<organism evidence="2 3">
    <name type="scientific">Roseicyclus mahoneyensis</name>
    <dbReference type="NCBI Taxonomy" id="164332"/>
    <lineage>
        <taxon>Bacteria</taxon>
        <taxon>Pseudomonadati</taxon>
        <taxon>Pseudomonadota</taxon>
        <taxon>Alphaproteobacteria</taxon>
        <taxon>Rhodobacterales</taxon>
        <taxon>Roseobacteraceae</taxon>
        <taxon>Roseicyclus</taxon>
    </lineage>
</organism>
<proteinExistence type="predicted"/>
<dbReference type="RefSeq" id="WP_109668835.1">
    <property type="nucleotide sequence ID" value="NZ_QGGW01000006.1"/>
</dbReference>
<comment type="caution">
    <text evidence="2">The sequence shown here is derived from an EMBL/GenBank/DDBJ whole genome shotgun (WGS) entry which is preliminary data.</text>
</comment>
<feature type="region of interest" description="Disordered" evidence="1">
    <location>
        <begin position="78"/>
        <end position="112"/>
    </location>
</feature>
<evidence type="ECO:0000256" key="1">
    <source>
        <dbReference type="SAM" id="MobiDB-lite"/>
    </source>
</evidence>
<protein>
    <recommendedName>
        <fullName evidence="4">FlgN protein</fullName>
    </recommendedName>
</protein>
<accession>A0A316GGS3</accession>
<evidence type="ECO:0000313" key="3">
    <source>
        <dbReference type="Proteomes" id="UP000245708"/>
    </source>
</evidence>
<evidence type="ECO:0008006" key="4">
    <source>
        <dbReference type="Google" id="ProtNLM"/>
    </source>
</evidence>
<sequence>MTRADRSLATIEALLTTQHEALLAGDLDQLARMPHKLEQALQSLSRQDLPEQGLARVATLAARNARLIVAAQRGLAQARDLRPSAPGAPLSTYDALGRQSPPAVSGRLLSRG</sequence>
<name>A0A316GGS3_9RHOB</name>
<dbReference type="Proteomes" id="UP000245708">
    <property type="component" value="Unassembled WGS sequence"/>
</dbReference>
<reference evidence="2 3" key="1">
    <citation type="submission" date="2018-05" db="EMBL/GenBank/DDBJ databases">
        <title>Genomic Encyclopedia of Type Strains, Phase IV (KMG-IV): sequencing the most valuable type-strain genomes for metagenomic binning, comparative biology and taxonomic classification.</title>
        <authorList>
            <person name="Goeker M."/>
        </authorList>
    </citation>
    <scope>NUCLEOTIDE SEQUENCE [LARGE SCALE GENOMIC DNA]</scope>
    <source>
        <strain evidence="2 3">DSM 16097</strain>
    </source>
</reference>
<gene>
    <name evidence="2" type="ORF">C7455_10674</name>
</gene>
<dbReference type="EMBL" id="QGGW01000006">
    <property type="protein sequence ID" value="PWK59788.1"/>
    <property type="molecule type" value="Genomic_DNA"/>
</dbReference>
<dbReference type="OrthoDB" id="7862860at2"/>
<dbReference type="AlphaFoldDB" id="A0A316GGS3"/>